<dbReference type="InterPro" id="IPR011032">
    <property type="entry name" value="GroES-like_sf"/>
</dbReference>
<dbReference type="InterPro" id="IPR014189">
    <property type="entry name" value="Quinone_OxRdtase_PIG3"/>
</dbReference>
<comment type="caution">
    <text evidence="4">The sequence shown here is derived from an EMBL/GenBank/DDBJ whole genome shotgun (WGS) entry which is preliminary data.</text>
</comment>
<dbReference type="AlphaFoldDB" id="A0A7Z0I0M7"/>
<dbReference type="CDD" id="cd05276">
    <property type="entry name" value="p53_inducible_oxidoreductase"/>
    <property type="match status" value="1"/>
</dbReference>
<evidence type="ECO:0000313" key="4">
    <source>
        <dbReference type="EMBL" id="NYS25764.1"/>
    </source>
</evidence>
<gene>
    <name evidence="4" type="ORF">HUK65_12250</name>
</gene>
<evidence type="ECO:0000256" key="2">
    <source>
        <dbReference type="ARBA" id="ARBA00023002"/>
    </source>
</evidence>
<dbReference type="PANTHER" id="PTHR48106:SF8">
    <property type="entry name" value="OS02G0805600 PROTEIN"/>
    <property type="match status" value="1"/>
</dbReference>
<keyword evidence="1" id="KW-0521">NADP</keyword>
<dbReference type="SUPFAM" id="SSF51735">
    <property type="entry name" value="NAD(P)-binding Rossmann-fold domains"/>
    <property type="match status" value="1"/>
</dbReference>
<proteinExistence type="predicted"/>
<feature type="domain" description="Enoyl reductase (ER)" evidence="3">
    <location>
        <begin position="17"/>
        <end position="327"/>
    </location>
</feature>
<protein>
    <submittedName>
        <fullName evidence="4">NAD(P)H-quinone oxidoreductase</fullName>
    </submittedName>
</protein>
<dbReference type="GO" id="GO:0070402">
    <property type="term" value="F:NADPH binding"/>
    <property type="evidence" value="ECO:0007669"/>
    <property type="project" value="TreeGrafter"/>
</dbReference>
<sequence length="329" mass="34969">MTALPETMRVVEMNEPGGPEVLVPGTRPVPQPGPGEVLVRVTAAGVNGPDLVQRRGHYPPPKGASDLLGLEVSGQVVAMGDGVTRWAEGDRITALTNGGGYAEYVAIDAEHCLPLPEGPAEVDAAGLPETYFTVWSNVFLNQTLPEGGRFLVHGGAGGIGSTAIQLGTALGLEVLTTVGSEEEARFCTELGAARCINFREEDFVEITRAAGGADIILDIIGGDYVERNIKAARHDARIIQLAFNAGSKVSLNLMPVMLKRLSYTGSTLRSRPESFKAAVARDLESRVWPLFAQGKLRPVTHAVLPLEQAAQAHAMMEAAQHRGKILLQP</sequence>
<dbReference type="Proteomes" id="UP000529417">
    <property type="component" value="Unassembled WGS sequence"/>
</dbReference>
<dbReference type="InterPro" id="IPR020843">
    <property type="entry name" value="ER"/>
</dbReference>
<name>A0A7Z0I0M7_9RHOB</name>
<accession>A0A7Z0I0M7</accession>
<dbReference type="Gene3D" id="3.90.180.10">
    <property type="entry name" value="Medium-chain alcohol dehydrogenases, catalytic domain"/>
    <property type="match status" value="1"/>
</dbReference>
<dbReference type="Pfam" id="PF00107">
    <property type="entry name" value="ADH_zinc_N"/>
    <property type="match status" value="1"/>
</dbReference>
<keyword evidence="2" id="KW-0560">Oxidoreductase</keyword>
<evidence type="ECO:0000259" key="3">
    <source>
        <dbReference type="SMART" id="SM00829"/>
    </source>
</evidence>
<dbReference type="SUPFAM" id="SSF50129">
    <property type="entry name" value="GroES-like"/>
    <property type="match status" value="1"/>
</dbReference>
<dbReference type="InterPro" id="IPR013154">
    <property type="entry name" value="ADH-like_N"/>
</dbReference>
<reference evidence="4 5" key="1">
    <citation type="journal article" date="2000" name="Arch. Microbiol.">
        <title>Rhodobaca bogoriensis gen. nov. and sp. nov., an alkaliphilic purple nonsulfur bacterium from African Rift Valley soda lakes.</title>
        <authorList>
            <person name="Milford A.D."/>
            <person name="Achenbach L.A."/>
            <person name="Jung D.O."/>
            <person name="Madigan M.T."/>
        </authorList>
    </citation>
    <scope>NUCLEOTIDE SEQUENCE [LARGE SCALE GENOMIC DNA]</scope>
    <source>
        <strain evidence="4 5">2376</strain>
    </source>
</reference>
<dbReference type="Pfam" id="PF08240">
    <property type="entry name" value="ADH_N"/>
    <property type="match status" value="1"/>
</dbReference>
<dbReference type="PANTHER" id="PTHR48106">
    <property type="entry name" value="QUINONE OXIDOREDUCTASE PIG3-RELATED"/>
    <property type="match status" value="1"/>
</dbReference>
<dbReference type="RefSeq" id="WP_179906561.1">
    <property type="nucleotide sequence ID" value="NZ_JACBXS010000024.1"/>
</dbReference>
<organism evidence="4 5">
    <name type="scientific">Rhabdonatronobacter sediminivivens</name>
    <dbReference type="NCBI Taxonomy" id="2743469"/>
    <lineage>
        <taxon>Bacteria</taxon>
        <taxon>Pseudomonadati</taxon>
        <taxon>Pseudomonadota</taxon>
        <taxon>Alphaproteobacteria</taxon>
        <taxon>Rhodobacterales</taxon>
        <taxon>Paracoccaceae</taxon>
        <taxon>Rhabdonatronobacter</taxon>
    </lineage>
</organism>
<dbReference type="EMBL" id="JACBXS010000024">
    <property type="protein sequence ID" value="NYS25764.1"/>
    <property type="molecule type" value="Genomic_DNA"/>
</dbReference>
<keyword evidence="5" id="KW-1185">Reference proteome</keyword>
<dbReference type="SMART" id="SM00829">
    <property type="entry name" value="PKS_ER"/>
    <property type="match status" value="1"/>
</dbReference>
<evidence type="ECO:0000313" key="5">
    <source>
        <dbReference type="Proteomes" id="UP000529417"/>
    </source>
</evidence>
<dbReference type="GO" id="GO:0016651">
    <property type="term" value="F:oxidoreductase activity, acting on NAD(P)H"/>
    <property type="evidence" value="ECO:0007669"/>
    <property type="project" value="TreeGrafter"/>
</dbReference>
<dbReference type="InterPro" id="IPR036291">
    <property type="entry name" value="NAD(P)-bd_dom_sf"/>
</dbReference>
<evidence type="ECO:0000256" key="1">
    <source>
        <dbReference type="ARBA" id="ARBA00022857"/>
    </source>
</evidence>
<dbReference type="InterPro" id="IPR013149">
    <property type="entry name" value="ADH-like_C"/>
</dbReference>
<dbReference type="Gene3D" id="3.40.50.720">
    <property type="entry name" value="NAD(P)-binding Rossmann-like Domain"/>
    <property type="match status" value="1"/>
</dbReference>
<dbReference type="NCBIfam" id="TIGR02824">
    <property type="entry name" value="quinone_pig3"/>
    <property type="match status" value="1"/>
</dbReference>